<evidence type="ECO:0000313" key="2">
    <source>
        <dbReference type="Proteomes" id="UP000198432"/>
    </source>
</evidence>
<dbReference type="OrthoDB" id="884051at2"/>
<name>A0A239DSU3_9BACT</name>
<protein>
    <submittedName>
        <fullName evidence="1">Uncharacterized protein</fullName>
    </submittedName>
</protein>
<reference evidence="2" key="1">
    <citation type="submission" date="2017-06" db="EMBL/GenBank/DDBJ databases">
        <authorList>
            <person name="Varghese N."/>
            <person name="Submissions S."/>
        </authorList>
    </citation>
    <scope>NUCLEOTIDE SEQUENCE [LARGE SCALE GENOMIC DNA]</scope>
    <source>
        <strain evidence="2">NKM1</strain>
    </source>
</reference>
<dbReference type="EMBL" id="FZOQ01000005">
    <property type="protein sequence ID" value="SNS34813.1"/>
    <property type="molecule type" value="Genomic_DNA"/>
</dbReference>
<organism evidence="1 2">
    <name type="scientific">Pontibacter ummariensis</name>
    <dbReference type="NCBI Taxonomy" id="1610492"/>
    <lineage>
        <taxon>Bacteria</taxon>
        <taxon>Pseudomonadati</taxon>
        <taxon>Bacteroidota</taxon>
        <taxon>Cytophagia</taxon>
        <taxon>Cytophagales</taxon>
        <taxon>Hymenobacteraceae</taxon>
        <taxon>Pontibacter</taxon>
    </lineage>
</organism>
<keyword evidence="2" id="KW-1185">Reference proteome</keyword>
<proteinExistence type="predicted"/>
<evidence type="ECO:0000313" key="1">
    <source>
        <dbReference type="EMBL" id="SNS34813.1"/>
    </source>
</evidence>
<dbReference type="AlphaFoldDB" id="A0A239DSU3"/>
<dbReference type="RefSeq" id="WP_089318512.1">
    <property type="nucleotide sequence ID" value="NZ_FZOQ01000005.1"/>
</dbReference>
<sequence>MTDVSTDHPGNIPYVELLEEGRKISFRRDFFGEIRIQRKVNDGEWKVLAERVRSPYVDAEDFPPGTRLSYAVGLELDNEKHSYELVAVL</sequence>
<accession>A0A239DSU3</accession>
<gene>
    <name evidence="1" type="ORF">SAMN06296052_10583</name>
</gene>
<dbReference type="Proteomes" id="UP000198432">
    <property type="component" value="Unassembled WGS sequence"/>
</dbReference>